<dbReference type="PIRSF" id="PIRSF006487">
    <property type="entry name" value="GcvT"/>
    <property type="match status" value="1"/>
</dbReference>
<evidence type="ECO:0000313" key="3">
    <source>
        <dbReference type="EMBL" id="RLQ87597.1"/>
    </source>
</evidence>
<organism evidence="3 4">
    <name type="scientific">Notoacmeibacter ruber</name>
    <dbReference type="NCBI Taxonomy" id="2670375"/>
    <lineage>
        <taxon>Bacteria</taxon>
        <taxon>Pseudomonadati</taxon>
        <taxon>Pseudomonadota</taxon>
        <taxon>Alphaproteobacteria</taxon>
        <taxon>Hyphomicrobiales</taxon>
        <taxon>Notoacmeibacteraceae</taxon>
        <taxon>Notoacmeibacter</taxon>
    </lineage>
</organism>
<dbReference type="RefSeq" id="WP_121644566.1">
    <property type="nucleotide sequence ID" value="NZ_RCWN01000001.1"/>
</dbReference>
<dbReference type="AlphaFoldDB" id="A0A3L7JA22"/>
<protein>
    <submittedName>
        <fullName evidence="3">Folate-binding protein</fullName>
    </submittedName>
</protein>
<dbReference type="InterPro" id="IPR027266">
    <property type="entry name" value="TrmE/GcvT-like"/>
</dbReference>
<reference evidence="3 4" key="1">
    <citation type="submission" date="2018-10" db="EMBL/GenBank/DDBJ databases">
        <title>Notoacmeibacter sp. M2BS9Y-3-1, whole genome shotgun sequence.</title>
        <authorList>
            <person name="Tuo L."/>
        </authorList>
    </citation>
    <scope>NUCLEOTIDE SEQUENCE [LARGE SCALE GENOMIC DNA]</scope>
    <source>
        <strain evidence="3 4">M2BS9Y-3-1</strain>
    </source>
</reference>
<dbReference type="InterPro" id="IPR057460">
    <property type="entry name" value="CAF17_C"/>
</dbReference>
<evidence type="ECO:0000313" key="4">
    <source>
        <dbReference type="Proteomes" id="UP000281094"/>
    </source>
</evidence>
<dbReference type="EMBL" id="RCWN01000001">
    <property type="protein sequence ID" value="RLQ87597.1"/>
    <property type="molecule type" value="Genomic_DNA"/>
</dbReference>
<dbReference type="Pfam" id="PF25455">
    <property type="entry name" value="Beta-barrel_CAF17_C"/>
    <property type="match status" value="1"/>
</dbReference>
<sequence>MNRYAINDRAVITVTGVEAEHFLQNLITLDINLLSADEVRPAALLTPQGKIAYPFLISRIADGFRLETASCRADDLNTRFNLYRLRAKVTVENLGETPIALTEDEAGGLRDVRFPDEAGIGRLYEEIGDRAQTDDRAVAEIRIRHCVPEEDSDYTVGDAFAFDALLDQLGGLSVKKGCFIGQEVVSRMHHRGTARRRVVKVLADQELPGRGTSLDAAGKPVGEIGTVVGQSGLAMVRIDRVATAIAQQIPVTADNVEARFEIPERFSFSIEPGGES</sequence>
<dbReference type="Gene3D" id="3.30.1360.120">
    <property type="entry name" value="Probable tRNA modification gtpase trme, domain 1"/>
    <property type="match status" value="2"/>
</dbReference>
<dbReference type="GO" id="GO:0016226">
    <property type="term" value="P:iron-sulfur cluster assembly"/>
    <property type="evidence" value="ECO:0007669"/>
    <property type="project" value="TreeGrafter"/>
</dbReference>
<keyword evidence="4" id="KW-1185">Reference proteome</keyword>
<evidence type="ECO:0000256" key="1">
    <source>
        <dbReference type="ARBA" id="ARBA00022946"/>
    </source>
</evidence>
<proteinExistence type="predicted"/>
<gene>
    <name evidence="3" type="ORF">D8780_04640</name>
</gene>
<dbReference type="Proteomes" id="UP000281094">
    <property type="component" value="Unassembled WGS sequence"/>
</dbReference>
<dbReference type="InterPro" id="IPR045179">
    <property type="entry name" value="YgfZ/GcvT"/>
</dbReference>
<dbReference type="NCBIfam" id="TIGR03317">
    <property type="entry name" value="ygfZ_signature"/>
    <property type="match status" value="1"/>
</dbReference>
<name>A0A3L7JA22_9HYPH</name>
<dbReference type="InterPro" id="IPR017703">
    <property type="entry name" value="YgfZ/GCV_T_CS"/>
</dbReference>
<dbReference type="SUPFAM" id="SSF103025">
    <property type="entry name" value="Folate-binding domain"/>
    <property type="match status" value="1"/>
</dbReference>
<keyword evidence="1" id="KW-0809">Transit peptide</keyword>
<dbReference type="PANTHER" id="PTHR22602">
    <property type="entry name" value="TRANSFERASE CAF17, MITOCHONDRIAL-RELATED"/>
    <property type="match status" value="1"/>
</dbReference>
<dbReference type="PANTHER" id="PTHR22602:SF0">
    <property type="entry name" value="TRANSFERASE CAF17, MITOCHONDRIAL-RELATED"/>
    <property type="match status" value="1"/>
</dbReference>
<evidence type="ECO:0000259" key="2">
    <source>
        <dbReference type="Pfam" id="PF25455"/>
    </source>
</evidence>
<feature type="domain" description="CAF17 C-terminal" evidence="2">
    <location>
        <begin position="195"/>
        <end position="265"/>
    </location>
</feature>
<comment type="caution">
    <text evidence="3">The sequence shown here is derived from an EMBL/GenBank/DDBJ whole genome shotgun (WGS) entry which is preliminary data.</text>
</comment>
<accession>A0A3L7JA22</accession>